<name>A0AAE1KZF7_PETCI</name>
<proteinExistence type="predicted"/>
<evidence type="ECO:0000313" key="4">
    <source>
        <dbReference type="Proteomes" id="UP001286313"/>
    </source>
</evidence>
<protein>
    <recommendedName>
        <fullName evidence="5">Prismalin-14</fullName>
    </recommendedName>
</protein>
<evidence type="ECO:0008006" key="5">
    <source>
        <dbReference type="Google" id="ProtNLM"/>
    </source>
</evidence>
<reference evidence="3" key="1">
    <citation type="submission" date="2023-10" db="EMBL/GenBank/DDBJ databases">
        <title>Genome assemblies of two species of porcelain crab, Petrolisthes cinctipes and Petrolisthes manimaculis (Anomura: Porcellanidae).</title>
        <authorList>
            <person name="Angst P."/>
        </authorList>
    </citation>
    <scope>NUCLEOTIDE SEQUENCE</scope>
    <source>
        <strain evidence="3">PB745_01</strain>
        <tissue evidence="3">Gill</tissue>
    </source>
</reference>
<sequence>MAAITVRGMTCLAVVTVLLSILAMAHQAMASPDSSESHESYERYHVRPFFTGTQRRYPSNNRFSTGFSTGTYNRFPSKTYNRYPTRSSTHYSGSSYPTRSSNQYSGSRGYRRDYDDSLEHRYWF</sequence>
<dbReference type="Proteomes" id="UP001286313">
    <property type="component" value="Unassembled WGS sequence"/>
</dbReference>
<feature type="region of interest" description="Disordered" evidence="1">
    <location>
        <begin position="52"/>
        <end position="111"/>
    </location>
</feature>
<feature type="chain" id="PRO_5042033823" description="Prismalin-14" evidence="2">
    <location>
        <begin position="31"/>
        <end position="124"/>
    </location>
</feature>
<gene>
    <name evidence="3" type="ORF">Pcinc_008443</name>
</gene>
<dbReference type="EMBL" id="JAWQEG010000630">
    <property type="protein sequence ID" value="KAK3887440.1"/>
    <property type="molecule type" value="Genomic_DNA"/>
</dbReference>
<comment type="caution">
    <text evidence="3">The sequence shown here is derived from an EMBL/GenBank/DDBJ whole genome shotgun (WGS) entry which is preliminary data.</text>
</comment>
<organism evidence="3 4">
    <name type="scientific">Petrolisthes cinctipes</name>
    <name type="common">Flat porcelain crab</name>
    <dbReference type="NCBI Taxonomy" id="88211"/>
    <lineage>
        <taxon>Eukaryota</taxon>
        <taxon>Metazoa</taxon>
        <taxon>Ecdysozoa</taxon>
        <taxon>Arthropoda</taxon>
        <taxon>Crustacea</taxon>
        <taxon>Multicrustacea</taxon>
        <taxon>Malacostraca</taxon>
        <taxon>Eumalacostraca</taxon>
        <taxon>Eucarida</taxon>
        <taxon>Decapoda</taxon>
        <taxon>Pleocyemata</taxon>
        <taxon>Anomura</taxon>
        <taxon>Galatheoidea</taxon>
        <taxon>Porcellanidae</taxon>
        <taxon>Petrolisthes</taxon>
    </lineage>
</organism>
<evidence type="ECO:0000256" key="1">
    <source>
        <dbReference type="SAM" id="MobiDB-lite"/>
    </source>
</evidence>
<feature type="compositionally biased region" description="Polar residues" evidence="1">
    <location>
        <begin position="52"/>
        <end position="106"/>
    </location>
</feature>
<evidence type="ECO:0000256" key="2">
    <source>
        <dbReference type="SAM" id="SignalP"/>
    </source>
</evidence>
<dbReference type="AlphaFoldDB" id="A0AAE1KZF7"/>
<evidence type="ECO:0000313" key="3">
    <source>
        <dbReference type="EMBL" id="KAK3887440.1"/>
    </source>
</evidence>
<keyword evidence="2" id="KW-0732">Signal</keyword>
<feature type="signal peptide" evidence="2">
    <location>
        <begin position="1"/>
        <end position="30"/>
    </location>
</feature>
<accession>A0AAE1KZF7</accession>
<keyword evidence="4" id="KW-1185">Reference proteome</keyword>